<evidence type="ECO:0000256" key="5">
    <source>
        <dbReference type="SAM" id="SignalP"/>
    </source>
</evidence>
<keyword evidence="3 4" id="KW-0446">Lipid-binding</keyword>
<feature type="chain" id="PRO_5026669202" description="Non-specific lipid-transfer protein" evidence="5">
    <location>
        <begin position="22"/>
        <end position="120"/>
    </location>
</feature>
<dbReference type="PANTHER" id="PTHR33076">
    <property type="entry name" value="NON-SPECIFIC LIPID-TRANSFER PROTEIN 2-RELATED"/>
    <property type="match status" value="1"/>
</dbReference>
<dbReference type="InterPro" id="IPR016140">
    <property type="entry name" value="Bifunc_inhib/LTP/seed_store"/>
</dbReference>
<dbReference type="CDD" id="cd01960">
    <property type="entry name" value="nsLTP1"/>
    <property type="match status" value="1"/>
</dbReference>
<dbReference type="SMART" id="SM00499">
    <property type="entry name" value="AAI"/>
    <property type="match status" value="1"/>
</dbReference>
<dbReference type="EMBL" id="RXGB01001555">
    <property type="protein sequence ID" value="TMW98470.1"/>
    <property type="molecule type" value="Genomic_DNA"/>
</dbReference>
<evidence type="ECO:0000259" key="6">
    <source>
        <dbReference type="SMART" id="SM00499"/>
    </source>
</evidence>
<dbReference type="GO" id="GO:0006869">
    <property type="term" value="P:lipid transport"/>
    <property type="evidence" value="ECO:0007669"/>
    <property type="project" value="InterPro"/>
</dbReference>
<dbReference type="Gene3D" id="1.10.110.10">
    <property type="entry name" value="Plant lipid-transfer and hydrophobic proteins"/>
    <property type="match status" value="1"/>
</dbReference>
<reference evidence="7" key="1">
    <citation type="submission" date="2019-05" db="EMBL/GenBank/DDBJ databases">
        <title>The de novo reference genome and transcriptome assemblies of the wild tomato species Solanum chilense.</title>
        <authorList>
            <person name="Stam R."/>
            <person name="Nosenko T."/>
            <person name="Hoerger A.C."/>
            <person name="Stephan W."/>
            <person name="Seidel M.A."/>
            <person name="Kuhn J.M.M."/>
            <person name="Haberer G."/>
            <person name="Tellier A."/>
        </authorList>
    </citation>
    <scope>NUCLEOTIDE SEQUENCE</scope>
    <source>
        <tissue evidence="7">Mature leaves</tissue>
    </source>
</reference>
<evidence type="ECO:0000313" key="7">
    <source>
        <dbReference type="EMBL" id="TMW98470.1"/>
    </source>
</evidence>
<keyword evidence="5" id="KW-0732">Signal</keyword>
<sequence length="120" mass="12833">MKGILLSLFMLLVVVVQLGESITCGEVGGALAPCVPYLTTQGGDPSGSCCDGVKKVVETTPTQQDRQVACECMKSAAARYPNVKPDAASNLPSRCGLTTPIPISPTINCKRYLHSHYYHY</sequence>
<dbReference type="Pfam" id="PF00234">
    <property type="entry name" value="Tryp_alpha_amyl"/>
    <property type="match status" value="1"/>
</dbReference>
<name>A0A6N2BY67_SOLCI</name>
<dbReference type="AlphaFoldDB" id="A0A6N2BY67"/>
<evidence type="ECO:0000256" key="3">
    <source>
        <dbReference type="ARBA" id="ARBA00023121"/>
    </source>
</evidence>
<gene>
    <name evidence="7" type="ORF">EJD97_003994</name>
</gene>
<feature type="signal peptide" evidence="5">
    <location>
        <begin position="1"/>
        <end position="21"/>
    </location>
</feature>
<accession>A0A6N2BY67</accession>
<organism evidence="7">
    <name type="scientific">Solanum chilense</name>
    <name type="common">Tomato</name>
    <name type="synonym">Lycopersicon chilense</name>
    <dbReference type="NCBI Taxonomy" id="4083"/>
    <lineage>
        <taxon>Eukaryota</taxon>
        <taxon>Viridiplantae</taxon>
        <taxon>Streptophyta</taxon>
        <taxon>Embryophyta</taxon>
        <taxon>Tracheophyta</taxon>
        <taxon>Spermatophyta</taxon>
        <taxon>Magnoliopsida</taxon>
        <taxon>eudicotyledons</taxon>
        <taxon>Gunneridae</taxon>
        <taxon>Pentapetalae</taxon>
        <taxon>asterids</taxon>
        <taxon>lamiids</taxon>
        <taxon>Solanales</taxon>
        <taxon>Solanaceae</taxon>
        <taxon>Solanoideae</taxon>
        <taxon>Solaneae</taxon>
        <taxon>Solanum</taxon>
        <taxon>Solanum subgen. Lycopersicon</taxon>
    </lineage>
</organism>
<comment type="similarity">
    <text evidence="1 4">Belongs to the plant LTP family.</text>
</comment>
<evidence type="ECO:0000256" key="1">
    <source>
        <dbReference type="ARBA" id="ARBA00009748"/>
    </source>
</evidence>
<protein>
    <recommendedName>
        <fullName evidence="4">Non-specific lipid-transfer protein</fullName>
    </recommendedName>
</protein>
<keyword evidence="2 4" id="KW-0813">Transport</keyword>
<dbReference type="InterPro" id="IPR000528">
    <property type="entry name" value="Plant_nsLTP"/>
</dbReference>
<feature type="domain" description="Bifunctional inhibitor/plant lipid transfer protein/seed storage helical" evidence="6">
    <location>
        <begin position="24"/>
        <end position="109"/>
    </location>
</feature>
<evidence type="ECO:0000256" key="2">
    <source>
        <dbReference type="ARBA" id="ARBA00022448"/>
    </source>
</evidence>
<dbReference type="GO" id="GO:0008289">
    <property type="term" value="F:lipid binding"/>
    <property type="evidence" value="ECO:0007669"/>
    <property type="project" value="UniProtKB-KW"/>
</dbReference>
<dbReference type="PRINTS" id="PR00382">
    <property type="entry name" value="LIPIDTRNSFER"/>
</dbReference>
<comment type="caution">
    <text evidence="7">The sequence shown here is derived from an EMBL/GenBank/DDBJ whole genome shotgun (WGS) entry which is preliminary data.</text>
</comment>
<dbReference type="SUPFAM" id="SSF47699">
    <property type="entry name" value="Bifunctional inhibitor/lipid-transfer protein/seed storage 2S albumin"/>
    <property type="match status" value="1"/>
</dbReference>
<dbReference type="InterPro" id="IPR036312">
    <property type="entry name" value="Bifun_inhib/LTP/seed_sf"/>
</dbReference>
<comment type="function">
    <text evidence="4">Plant non-specific lipid-transfer proteins transfer phospholipids as well as galactolipids across membranes. May play a role in wax or cutin deposition in the cell walls of expanding epidermal cells and certain secretory tissues.</text>
</comment>
<evidence type="ECO:0000256" key="4">
    <source>
        <dbReference type="RuleBase" id="RU000628"/>
    </source>
</evidence>
<proteinExistence type="inferred from homology"/>